<keyword evidence="2" id="KW-1185">Reference proteome</keyword>
<reference evidence="1 2" key="1">
    <citation type="submission" date="2016-07" db="EMBL/GenBank/DDBJ databases">
        <title>Pervasive Adenine N6-methylation of Active Genes in Fungi.</title>
        <authorList>
            <consortium name="DOE Joint Genome Institute"/>
            <person name="Mondo S.J."/>
            <person name="Dannebaum R.O."/>
            <person name="Kuo R.C."/>
            <person name="Labutti K."/>
            <person name="Haridas S."/>
            <person name="Kuo A."/>
            <person name="Salamov A."/>
            <person name="Ahrendt S.R."/>
            <person name="Lipzen A."/>
            <person name="Sullivan W."/>
            <person name="Andreopoulos W.B."/>
            <person name="Clum A."/>
            <person name="Lindquist E."/>
            <person name="Daum C."/>
            <person name="Ramamoorthy G.K."/>
            <person name="Gryganskyi A."/>
            <person name="Culley D."/>
            <person name="Magnuson J.K."/>
            <person name="James T.Y."/>
            <person name="O'Malley M.A."/>
            <person name="Stajich J.E."/>
            <person name="Spatafora J.W."/>
            <person name="Visel A."/>
            <person name="Grigoriev I.V."/>
        </authorList>
    </citation>
    <scope>NUCLEOTIDE SEQUENCE [LARGE SCALE GENOMIC DNA]</scope>
    <source>
        <strain evidence="1 2">JEL800</strain>
    </source>
</reference>
<evidence type="ECO:0000313" key="1">
    <source>
        <dbReference type="EMBL" id="ORY50339.1"/>
    </source>
</evidence>
<protein>
    <submittedName>
        <fullName evidence="1">DUF602-domain-containing protein</fullName>
    </submittedName>
</protein>
<evidence type="ECO:0000313" key="2">
    <source>
        <dbReference type="Proteomes" id="UP000193642"/>
    </source>
</evidence>
<dbReference type="PANTHER" id="PTHR12775:SF0">
    <property type="entry name" value="REPLICATION TERMINATION FACTOR 2"/>
    <property type="match status" value="1"/>
</dbReference>
<dbReference type="AlphaFoldDB" id="A0A1Y2CTH9"/>
<dbReference type="PANTHER" id="PTHR12775">
    <property type="entry name" value="PROTEIN C20ORF43 HOMOLOG"/>
    <property type="match status" value="1"/>
</dbReference>
<dbReference type="Pfam" id="PF04641">
    <property type="entry name" value="Rtf2"/>
    <property type="match status" value="1"/>
</dbReference>
<sequence>MGNDGGSIPKRHELVTLKAKEERPDKVSQSEAIWKTCTLSKEQLQLPIVVCQLGRLFNKDKLIEFLVDRDRFGESGELAAGHISGLKDVLDLVLAPNSAYKESSKQTLGDMYEALGASRWLCPVTLKEFGGRGNTQFGAMSPCGCVIAREAVKKWEGQRIAWCVGRKQLVCGQSTPQTRQSWSE</sequence>
<dbReference type="OrthoDB" id="247013at2759"/>
<name>A0A1Y2CTH9_9FUNG</name>
<dbReference type="GO" id="GO:0006274">
    <property type="term" value="P:DNA replication termination"/>
    <property type="evidence" value="ECO:0007669"/>
    <property type="project" value="TreeGrafter"/>
</dbReference>
<dbReference type="EMBL" id="MCGO01000007">
    <property type="protein sequence ID" value="ORY50339.1"/>
    <property type="molecule type" value="Genomic_DNA"/>
</dbReference>
<dbReference type="Proteomes" id="UP000193642">
    <property type="component" value="Unassembled WGS sequence"/>
</dbReference>
<comment type="caution">
    <text evidence="1">The sequence shown here is derived from an EMBL/GenBank/DDBJ whole genome shotgun (WGS) entry which is preliminary data.</text>
</comment>
<dbReference type="GO" id="GO:0005634">
    <property type="term" value="C:nucleus"/>
    <property type="evidence" value="ECO:0007669"/>
    <property type="project" value="TreeGrafter"/>
</dbReference>
<accession>A0A1Y2CTH9</accession>
<organism evidence="1 2">
    <name type="scientific">Rhizoclosmatium globosum</name>
    <dbReference type="NCBI Taxonomy" id="329046"/>
    <lineage>
        <taxon>Eukaryota</taxon>
        <taxon>Fungi</taxon>
        <taxon>Fungi incertae sedis</taxon>
        <taxon>Chytridiomycota</taxon>
        <taxon>Chytridiomycota incertae sedis</taxon>
        <taxon>Chytridiomycetes</taxon>
        <taxon>Chytridiales</taxon>
        <taxon>Chytriomycetaceae</taxon>
        <taxon>Rhizoclosmatium</taxon>
    </lineage>
</organism>
<gene>
    <name evidence="1" type="ORF">BCR33DRAFT_694826</name>
</gene>
<proteinExistence type="predicted"/>
<dbReference type="STRING" id="329046.A0A1Y2CTH9"/>
<dbReference type="InterPro" id="IPR006735">
    <property type="entry name" value="Rtf2"/>
</dbReference>